<dbReference type="GO" id="GO:0007030">
    <property type="term" value="P:Golgi organization"/>
    <property type="evidence" value="ECO:0007669"/>
    <property type="project" value="TreeGrafter"/>
</dbReference>
<reference evidence="1" key="1">
    <citation type="submission" date="2020-11" db="EMBL/GenBank/DDBJ databases">
        <authorList>
            <consortium name="DOE Joint Genome Institute"/>
            <person name="Ahrendt S."/>
            <person name="Riley R."/>
            <person name="Andreopoulos W."/>
            <person name="Labutti K."/>
            <person name="Pangilinan J."/>
            <person name="Ruiz-Duenas F.J."/>
            <person name="Barrasa J.M."/>
            <person name="Sanchez-Garcia M."/>
            <person name="Camarero S."/>
            <person name="Miyauchi S."/>
            <person name="Serrano A."/>
            <person name="Linde D."/>
            <person name="Babiker R."/>
            <person name="Drula E."/>
            <person name="Ayuso-Fernandez I."/>
            <person name="Pacheco R."/>
            <person name="Padilla G."/>
            <person name="Ferreira P."/>
            <person name="Barriuso J."/>
            <person name="Kellner H."/>
            <person name="Castanera R."/>
            <person name="Alfaro M."/>
            <person name="Ramirez L."/>
            <person name="Pisabarro A.G."/>
            <person name="Kuo A."/>
            <person name="Tritt A."/>
            <person name="Lipzen A."/>
            <person name="He G."/>
            <person name="Yan M."/>
            <person name="Ng V."/>
            <person name="Cullen D."/>
            <person name="Martin F."/>
            <person name="Rosso M.-N."/>
            <person name="Henrissat B."/>
            <person name="Hibbett D."/>
            <person name="Martinez A.T."/>
            <person name="Grigoriev I.V."/>
        </authorList>
    </citation>
    <scope>NUCLEOTIDE SEQUENCE</scope>
    <source>
        <strain evidence="1">CBS 247.69</strain>
    </source>
</reference>
<evidence type="ECO:0000313" key="2">
    <source>
        <dbReference type="Proteomes" id="UP000807353"/>
    </source>
</evidence>
<organism evidence="1 2">
    <name type="scientific">Collybia nuda</name>
    <dbReference type="NCBI Taxonomy" id="64659"/>
    <lineage>
        <taxon>Eukaryota</taxon>
        <taxon>Fungi</taxon>
        <taxon>Dikarya</taxon>
        <taxon>Basidiomycota</taxon>
        <taxon>Agaricomycotina</taxon>
        <taxon>Agaricomycetes</taxon>
        <taxon>Agaricomycetidae</taxon>
        <taxon>Agaricales</taxon>
        <taxon>Tricholomatineae</taxon>
        <taxon>Clitocybaceae</taxon>
        <taxon>Collybia</taxon>
    </lineage>
</organism>
<protein>
    <submittedName>
        <fullName evidence="1">NRDE protein-domain-containing protein</fullName>
    </submittedName>
</protein>
<dbReference type="InterPro" id="IPR008551">
    <property type="entry name" value="TANGO2"/>
</dbReference>
<dbReference type="Proteomes" id="UP000807353">
    <property type="component" value="Unassembled WGS sequence"/>
</dbReference>
<sequence>MCIALWALDHQEYALILCSNRDEFLSRPTLDAHFHNFENGPGSFPGNVLSGRDEQAGGTWFGVNRAGRVALLTNITEPFKAFKSSRGYLTSSFLLSDSSHPLEDQVGGVIPQDAQFAGFNLLLLAPASRPDEPLRFASSFVTNHGAGGPVTSRPLSSREHICGCVSNAVDGEIPVWPKVQHATQEFDAVLQTLSPDATEPELTARLFDILAWRSPEFVSERSHLRRTIHVAPFPITLESASSVGSNSYGTRLSTILLIKTNGEALFIERDMWKLVDGEPVKADPSLQRVFRFQVKLQ</sequence>
<keyword evidence="2" id="KW-1185">Reference proteome</keyword>
<dbReference type="GO" id="GO:0009306">
    <property type="term" value="P:protein secretion"/>
    <property type="evidence" value="ECO:0007669"/>
    <property type="project" value="TreeGrafter"/>
</dbReference>
<comment type="caution">
    <text evidence="1">The sequence shown here is derived from an EMBL/GenBank/DDBJ whole genome shotgun (WGS) entry which is preliminary data.</text>
</comment>
<dbReference type="PANTHER" id="PTHR17985">
    <property type="entry name" value="SER/THR-RICH PROTEIN T10 IN DGCR REGION"/>
    <property type="match status" value="1"/>
</dbReference>
<proteinExistence type="predicted"/>
<dbReference type="EMBL" id="MU150248">
    <property type="protein sequence ID" value="KAF9465311.1"/>
    <property type="molecule type" value="Genomic_DNA"/>
</dbReference>
<dbReference type="GO" id="GO:0005794">
    <property type="term" value="C:Golgi apparatus"/>
    <property type="evidence" value="ECO:0007669"/>
    <property type="project" value="TreeGrafter"/>
</dbReference>
<dbReference type="PANTHER" id="PTHR17985:SF8">
    <property type="entry name" value="TRANSPORT AND GOLGI ORGANIZATION PROTEIN 2 HOMOLOG"/>
    <property type="match status" value="1"/>
</dbReference>
<dbReference type="AlphaFoldDB" id="A0A9P5YBD7"/>
<dbReference type="OrthoDB" id="191601at2759"/>
<evidence type="ECO:0000313" key="1">
    <source>
        <dbReference type="EMBL" id="KAF9465311.1"/>
    </source>
</evidence>
<name>A0A9P5YBD7_9AGAR</name>
<dbReference type="Pfam" id="PF05742">
    <property type="entry name" value="TANGO2"/>
    <property type="match status" value="1"/>
</dbReference>
<accession>A0A9P5YBD7</accession>
<gene>
    <name evidence="1" type="ORF">BDZ94DRAFT_1214807</name>
</gene>